<dbReference type="GO" id="GO:0000976">
    <property type="term" value="F:transcription cis-regulatory region binding"/>
    <property type="evidence" value="ECO:0007669"/>
    <property type="project" value="TreeGrafter"/>
</dbReference>
<dbReference type="OrthoDB" id="3192968at2"/>
<keyword evidence="3" id="KW-0804">Transcription</keyword>
<evidence type="ECO:0000313" key="7">
    <source>
        <dbReference type="Proteomes" id="UP000270471"/>
    </source>
</evidence>
<organism evidence="6 7">
    <name type="scientific">Streptomyces shenzhenensis</name>
    <dbReference type="NCBI Taxonomy" id="943815"/>
    <lineage>
        <taxon>Bacteria</taxon>
        <taxon>Bacillati</taxon>
        <taxon>Actinomycetota</taxon>
        <taxon>Actinomycetes</taxon>
        <taxon>Kitasatosporales</taxon>
        <taxon>Streptomycetaceae</taxon>
        <taxon>Streptomyces</taxon>
    </lineage>
</organism>
<dbReference type="SUPFAM" id="SSF48498">
    <property type="entry name" value="Tetracyclin repressor-like, C-terminal domain"/>
    <property type="match status" value="1"/>
</dbReference>
<dbReference type="PROSITE" id="PS50977">
    <property type="entry name" value="HTH_TETR_2"/>
    <property type="match status" value="1"/>
</dbReference>
<reference evidence="6 7" key="1">
    <citation type="submission" date="2017-11" db="EMBL/GenBank/DDBJ databases">
        <title>Draft genome of actinobacteria isolated from guarana (Paullinia cupana (Mart.) Ducke.</title>
        <authorList>
            <person name="Siqueira K.A."/>
            <person name="Liotti R.G."/>
            <person name="Mendes T.A.O."/>
            <person name="Soares M.A."/>
        </authorList>
    </citation>
    <scope>NUCLEOTIDE SEQUENCE [LARGE SCALE GENOMIC DNA]</scope>
    <source>
        <strain evidence="6 7">193</strain>
    </source>
</reference>
<sequence>MNPERLLRADAARNAERILRAARTVFAESGPDAQLEEIARHAGVGIRTLYRRFAHKGDLARGALEQAIDEDIAPAIEHSLHDDDPLHALTSVMEAAMVMAARERNTLAAARNAGTLTSEVIGPYYESLTLLARNAQEAGRIRADLVPDDLPRIMAMLFSVLWSMDQDSDGWRRYLSLVLDGLAPAAASPLPAAVPLRNSTTPHDWLL</sequence>
<evidence type="ECO:0000259" key="5">
    <source>
        <dbReference type="PROSITE" id="PS50977"/>
    </source>
</evidence>
<dbReference type="AlphaFoldDB" id="A0A3M0HUA2"/>
<dbReference type="PANTHER" id="PTHR30055">
    <property type="entry name" value="HTH-TYPE TRANSCRIPTIONAL REGULATOR RUTR"/>
    <property type="match status" value="1"/>
</dbReference>
<name>A0A3M0HUA2_9ACTN</name>
<dbReference type="Gene3D" id="1.10.357.10">
    <property type="entry name" value="Tetracycline Repressor, domain 2"/>
    <property type="match status" value="1"/>
</dbReference>
<gene>
    <name evidence="6" type="ORF">CTZ28_43785</name>
</gene>
<dbReference type="Proteomes" id="UP000270471">
    <property type="component" value="Unassembled WGS sequence"/>
</dbReference>
<evidence type="ECO:0000256" key="2">
    <source>
        <dbReference type="ARBA" id="ARBA00023125"/>
    </source>
</evidence>
<accession>A0A3M0HUA2</accession>
<dbReference type="GO" id="GO:0003700">
    <property type="term" value="F:DNA-binding transcription factor activity"/>
    <property type="evidence" value="ECO:0007669"/>
    <property type="project" value="TreeGrafter"/>
</dbReference>
<dbReference type="EMBL" id="PENI01000054">
    <property type="protein sequence ID" value="RMB79780.1"/>
    <property type="molecule type" value="Genomic_DNA"/>
</dbReference>
<keyword evidence="7" id="KW-1185">Reference proteome</keyword>
<dbReference type="PRINTS" id="PR00455">
    <property type="entry name" value="HTHTETR"/>
</dbReference>
<dbReference type="Pfam" id="PF21597">
    <property type="entry name" value="TetR_C_43"/>
    <property type="match status" value="1"/>
</dbReference>
<feature type="DNA-binding region" description="H-T-H motif" evidence="4">
    <location>
        <begin position="34"/>
        <end position="53"/>
    </location>
</feature>
<evidence type="ECO:0000256" key="3">
    <source>
        <dbReference type="ARBA" id="ARBA00023163"/>
    </source>
</evidence>
<keyword evidence="2 4" id="KW-0238">DNA-binding</keyword>
<dbReference type="Pfam" id="PF00440">
    <property type="entry name" value="TetR_N"/>
    <property type="match status" value="1"/>
</dbReference>
<keyword evidence="1" id="KW-0805">Transcription regulation</keyword>
<evidence type="ECO:0000313" key="6">
    <source>
        <dbReference type="EMBL" id="RMB79780.1"/>
    </source>
</evidence>
<comment type="caution">
    <text evidence="6">The sequence shown here is derived from an EMBL/GenBank/DDBJ whole genome shotgun (WGS) entry which is preliminary data.</text>
</comment>
<protein>
    <submittedName>
        <fullName evidence="6">TetR family transcriptional regulator</fullName>
    </submittedName>
</protein>
<evidence type="ECO:0000256" key="4">
    <source>
        <dbReference type="PROSITE-ProRule" id="PRU00335"/>
    </source>
</evidence>
<dbReference type="SUPFAM" id="SSF46689">
    <property type="entry name" value="Homeodomain-like"/>
    <property type="match status" value="1"/>
</dbReference>
<proteinExistence type="predicted"/>
<dbReference type="RefSeq" id="WP_121895414.1">
    <property type="nucleotide sequence ID" value="NZ_PENI01000054.1"/>
</dbReference>
<feature type="domain" description="HTH tetR-type" evidence="5">
    <location>
        <begin position="12"/>
        <end position="71"/>
    </location>
</feature>
<dbReference type="InterPro" id="IPR036271">
    <property type="entry name" value="Tet_transcr_reg_TetR-rel_C_sf"/>
</dbReference>
<dbReference type="InterPro" id="IPR009057">
    <property type="entry name" value="Homeodomain-like_sf"/>
</dbReference>
<dbReference type="InterPro" id="IPR001647">
    <property type="entry name" value="HTH_TetR"/>
</dbReference>
<evidence type="ECO:0000256" key="1">
    <source>
        <dbReference type="ARBA" id="ARBA00023015"/>
    </source>
</evidence>
<dbReference type="InterPro" id="IPR050109">
    <property type="entry name" value="HTH-type_TetR-like_transc_reg"/>
</dbReference>
<dbReference type="PANTHER" id="PTHR30055:SF234">
    <property type="entry name" value="HTH-TYPE TRANSCRIPTIONAL REGULATOR BETI"/>
    <property type="match status" value="1"/>
</dbReference>
<dbReference type="InterPro" id="IPR049445">
    <property type="entry name" value="TetR_SbtR-like_C"/>
</dbReference>